<name>A0ABT8ET20_9ACTN</name>
<evidence type="ECO:0000256" key="2">
    <source>
        <dbReference type="SAM" id="SignalP"/>
    </source>
</evidence>
<evidence type="ECO:0008006" key="5">
    <source>
        <dbReference type="Google" id="ProtNLM"/>
    </source>
</evidence>
<organism evidence="3 4">
    <name type="scientific">Nocardioides abyssi</name>
    <dbReference type="NCBI Taxonomy" id="3058370"/>
    <lineage>
        <taxon>Bacteria</taxon>
        <taxon>Bacillati</taxon>
        <taxon>Actinomycetota</taxon>
        <taxon>Actinomycetes</taxon>
        <taxon>Propionibacteriales</taxon>
        <taxon>Nocardioidaceae</taxon>
        <taxon>Nocardioides</taxon>
    </lineage>
</organism>
<dbReference type="RefSeq" id="WP_300960158.1">
    <property type="nucleotide sequence ID" value="NZ_JAUHJR010000002.1"/>
</dbReference>
<protein>
    <recommendedName>
        <fullName evidence="5">Secreted protein</fullName>
    </recommendedName>
</protein>
<evidence type="ECO:0000313" key="4">
    <source>
        <dbReference type="Proteomes" id="UP001168537"/>
    </source>
</evidence>
<proteinExistence type="predicted"/>
<accession>A0ABT8ET20</accession>
<keyword evidence="4" id="KW-1185">Reference proteome</keyword>
<dbReference type="Proteomes" id="UP001168537">
    <property type="component" value="Unassembled WGS sequence"/>
</dbReference>
<feature type="region of interest" description="Disordered" evidence="1">
    <location>
        <begin position="24"/>
        <end position="47"/>
    </location>
</feature>
<evidence type="ECO:0000313" key="3">
    <source>
        <dbReference type="EMBL" id="MDN4161264.1"/>
    </source>
</evidence>
<sequence length="243" mass="25833">MRSRLVVLALAAVLGAGGGVAAGVLDRPDEPGRAGTNDAARTPRGDDPLRLGVEHVDLGCTGQAVLVVATGDTPTALRGAVADHGDAVRYLRTADSCETRWTADEDGATPTWAAYLGPHDDLVEPCTDRMTLDHKGDVLTVLTAGTTDLVRCVCVLPTAGMPELRLGMAVDPELGIWIRALQGMLVDIDPARFAEEQVTGRYDEATAARMEPLQAFHDIEPGSPVDESSWRAVRDRVCGSYDF</sequence>
<evidence type="ECO:0000256" key="1">
    <source>
        <dbReference type="SAM" id="MobiDB-lite"/>
    </source>
</evidence>
<reference evidence="3" key="1">
    <citation type="submission" date="2023-06" db="EMBL/GenBank/DDBJ databases">
        <title>Draft genome sequence of Nocardioides sp. SOB72.</title>
        <authorList>
            <person name="Zhang G."/>
        </authorList>
    </citation>
    <scope>NUCLEOTIDE SEQUENCE</scope>
    <source>
        <strain evidence="3">SOB72</strain>
    </source>
</reference>
<keyword evidence="2" id="KW-0732">Signal</keyword>
<comment type="caution">
    <text evidence="3">The sequence shown here is derived from an EMBL/GenBank/DDBJ whole genome shotgun (WGS) entry which is preliminary data.</text>
</comment>
<feature type="chain" id="PRO_5047020874" description="Secreted protein" evidence="2">
    <location>
        <begin position="22"/>
        <end position="243"/>
    </location>
</feature>
<gene>
    <name evidence="3" type="ORF">QWY29_07845</name>
</gene>
<dbReference type="EMBL" id="JAUHJR010000002">
    <property type="protein sequence ID" value="MDN4161264.1"/>
    <property type="molecule type" value="Genomic_DNA"/>
</dbReference>
<feature type="signal peptide" evidence="2">
    <location>
        <begin position="1"/>
        <end position="21"/>
    </location>
</feature>